<accession>A0ACC2NUI5</accession>
<name>A0ACC2NUI5_9HYME</name>
<comment type="caution">
    <text evidence="1">The sequence shown here is derived from an EMBL/GenBank/DDBJ whole genome shotgun (WGS) entry which is preliminary data.</text>
</comment>
<evidence type="ECO:0000313" key="2">
    <source>
        <dbReference type="Proteomes" id="UP001239111"/>
    </source>
</evidence>
<organism evidence="1 2">
    <name type="scientific">Eretmocerus hayati</name>
    <dbReference type="NCBI Taxonomy" id="131215"/>
    <lineage>
        <taxon>Eukaryota</taxon>
        <taxon>Metazoa</taxon>
        <taxon>Ecdysozoa</taxon>
        <taxon>Arthropoda</taxon>
        <taxon>Hexapoda</taxon>
        <taxon>Insecta</taxon>
        <taxon>Pterygota</taxon>
        <taxon>Neoptera</taxon>
        <taxon>Endopterygota</taxon>
        <taxon>Hymenoptera</taxon>
        <taxon>Apocrita</taxon>
        <taxon>Proctotrupomorpha</taxon>
        <taxon>Chalcidoidea</taxon>
        <taxon>Aphelinidae</taxon>
        <taxon>Aphelininae</taxon>
        <taxon>Eretmocerus</taxon>
    </lineage>
</organism>
<sequence length="626" mass="70976">MWNQLQLFVSVIYCAATAIANNDVGNYSFSIDYENNQFLLDGKPFRYVSGSFHYFRAPKDNWRDILRKMRAAGLNAVTTYVEWSLHEPEPHQWVWDGDADLIQFIKTAEAEDLFVILRPGPYICAERDFGGLPYWLLKLYPDIKIRTKDERYIFFVERYIGKVLEKVKPLLRGNGGPVIKVQIENEYGSYYSCDDEYKSRLYEIFNRYVGNDAVLYTTDGPTSNMLRCGSIAGVYATIDFGVGTNVKEAFTVMRRFSPRGPLVNSEFYPGWLTHWGENQFQRVDAMAVRKTLNQMLLLNASVNFYMFYGGTNFGFSSGANIGNSYWPQTTSYDYDAPLNEAGEITPKYSIIRRVISKHLPIPNITISNEVLKESYGTVQMTPVLDLFTAESRELLGTPLVQYSEPPSFEYLGLSHWIALYEADMPNFENSDNLTLYSLVRDRALIYIDGKLEAALNRMNGEEIASVSIKSGQKIKFLVENLGRVNYGSESPEDFKGIFNVKLNDREINQWNVTGFKLSSLKAEQIKLENTVAEFGKLTNGPQISVGSFVVEGEPRVTYLNPSGWGKGVAYVNGNNLGRYWPSVGPQVTLYVPATFLKTGNNEVVLIELENIPTNRSIELQSEPILG</sequence>
<gene>
    <name evidence="1" type="ORF">QAD02_005795</name>
</gene>
<proteinExistence type="predicted"/>
<reference evidence="1" key="1">
    <citation type="submission" date="2023-04" db="EMBL/GenBank/DDBJ databases">
        <title>A chromosome-level genome assembly of the parasitoid wasp Eretmocerus hayati.</title>
        <authorList>
            <person name="Zhong Y."/>
            <person name="Liu S."/>
            <person name="Liu Y."/>
        </authorList>
    </citation>
    <scope>NUCLEOTIDE SEQUENCE</scope>
    <source>
        <strain evidence="1">ZJU_SS_LIU_2023</strain>
    </source>
</reference>
<evidence type="ECO:0000313" key="1">
    <source>
        <dbReference type="EMBL" id="KAJ8674533.1"/>
    </source>
</evidence>
<dbReference type="Proteomes" id="UP001239111">
    <property type="component" value="Chromosome 3"/>
</dbReference>
<dbReference type="EMBL" id="CM056743">
    <property type="protein sequence ID" value="KAJ8674533.1"/>
    <property type="molecule type" value="Genomic_DNA"/>
</dbReference>
<protein>
    <submittedName>
        <fullName evidence="1">Uncharacterized protein</fullName>
    </submittedName>
</protein>
<keyword evidence="2" id="KW-1185">Reference proteome</keyword>